<evidence type="ECO:0000313" key="5">
    <source>
        <dbReference type="EMBL" id="EHO62027.1"/>
    </source>
</evidence>
<protein>
    <recommendedName>
        <fullName evidence="4">HTH araC/xylS-type domain-containing protein</fullName>
    </recommendedName>
</protein>
<dbReference type="PRINTS" id="PR00032">
    <property type="entry name" value="HTHARAC"/>
</dbReference>
<dbReference type="HOGENOM" id="CLU_000445_88_3_9"/>
<keyword evidence="2" id="KW-0238">DNA-binding</keyword>
<evidence type="ECO:0000256" key="3">
    <source>
        <dbReference type="ARBA" id="ARBA00023163"/>
    </source>
</evidence>
<dbReference type="EMBL" id="ADLT01000076">
    <property type="protein sequence ID" value="EHO62027.1"/>
    <property type="molecule type" value="Genomic_DNA"/>
</dbReference>
<dbReference type="Proteomes" id="UP000003277">
    <property type="component" value="Unassembled WGS sequence"/>
</dbReference>
<dbReference type="GO" id="GO:0003700">
    <property type="term" value="F:DNA-binding transcription factor activity"/>
    <property type="evidence" value="ECO:0007669"/>
    <property type="project" value="InterPro"/>
</dbReference>
<comment type="caution">
    <text evidence="5">The sequence shown here is derived from an EMBL/GenBank/DDBJ whole genome shotgun (WGS) entry which is preliminary data.</text>
</comment>
<accession>H1D354</accession>
<keyword evidence="1" id="KW-0805">Transcription regulation</keyword>
<evidence type="ECO:0000256" key="2">
    <source>
        <dbReference type="ARBA" id="ARBA00023125"/>
    </source>
</evidence>
<dbReference type="Pfam" id="PF07883">
    <property type="entry name" value="Cupin_2"/>
    <property type="match status" value="1"/>
</dbReference>
<dbReference type="PANTHER" id="PTHR43280:SF28">
    <property type="entry name" value="HTH-TYPE TRANSCRIPTIONAL ACTIVATOR RHAS"/>
    <property type="match status" value="1"/>
</dbReference>
<dbReference type="InterPro" id="IPR037923">
    <property type="entry name" value="HTH-like"/>
</dbReference>
<gene>
    <name evidence="5" type="ORF">HMPREF9453_02042</name>
</gene>
<dbReference type="Gene3D" id="1.10.10.60">
    <property type="entry name" value="Homeodomain-like"/>
    <property type="match status" value="2"/>
</dbReference>
<dbReference type="RefSeq" id="WP_008860533.1">
    <property type="nucleotide sequence ID" value="NZ_JH591190.1"/>
</dbReference>
<sequence>MKSYSLIPGTPSVIGTETKTLYAEREGKGRKGTLLTHWHEEAECLTLLSGALEFQINEAVITLHAGDTLLLFPNVIHRNGREAEGTTLIRVLVNQEVMTADQEIRSRLIHPFLDSRRSDFLYIPASQKGAGEISSLMEDIEKAGQRRDPLGRLQVIAFLHLLLYRLCTLFPVEEKAIPLPSPSDRAVLKDMADFIRRHYGEKITLDEIAAAGKVSRSKCSSIFKTYMGSSPMDYVNEYRLSVSRTLLEYQDTPIADIAYACGFSSQSYFAKLFSRSFHMTPRDFRAACRKAG</sequence>
<dbReference type="InterPro" id="IPR014710">
    <property type="entry name" value="RmlC-like_jellyroll"/>
</dbReference>
<keyword evidence="6" id="KW-1185">Reference proteome</keyword>
<reference evidence="5 6" key="1">
    <citation type="submission" date="2011-11" db="EMBL/GenBank/DDBJ databases">
        <title>The Genome Sequence of Dialister succinatiphilus YIT 11850.</title>
        <authorList>
            <consortium name="The Broad Institute Genome Sequencing Platform"/>
            <person name="Earl A."/>
            <person name="Ward D."/>
            <person name="Feldgarden M."/>
            <person name="Gevers D."/>
            <person name="Morotomi M."/>
            <person name="Young S.K."/>
            <person name="Zeng Q."/>
            <person name="Gargeya S."/>
            <person name="Fitzgerald M."/>
            <person name="Haas B."/>
            <person name="Abouelleil A."/>
            <person name="Alvarado L."/>
            <person name="Arachchi H.M."/>
            <person name="Berlin A."/>
            <person name="Brown A."/>
            <person name="Chapman S.B."/>
            <person name="Dunbar C."/>
            <person name="Gearin G."/>
            <person name="Goldberg J."/>
            <person name="Griggs A."/>
            <person name="Gujja S."/>
            <person name="Heiman D."/>
            <person name="Howarth C."/>
            <person name="Lui A."/>
            <person name="MacDonald P.J.P."/>
            <person name="Montmayeur A."/>
            <person name="Murphy C."/>
            <person name="Neiman D."/>
            <person name="Pearson M."/>
            <person name="Priest M."/>
            <person name="Roberts A."/>
            <person name="Saif S."/>
            <person name="Shea T."/>
            <person name="Sisk P."/>
            <person name="Stolte C."/>
            <person name="Sykes S."/>
            <person name="Wortman J."/>
            <person name="Nusbaum C."/>
            <person name="Birren B."/>
        </authorList>
    </citation>
    <scope>NUCLEOTIDE SEQUENCE [LARGE SCALE GENOMIC DNA]</scope>
    <source>
        <strain evidence="5 6">YIT 11850</strain>
    </source>
</reference>
<dbReference type="GO" id="GO:0043565">
    <property type="term" value="F:sequence-specific DNA binding"/>
    <property type="evidence" value="ECO:0007669"/>
    <property type="project" value="InterPro"/>
</dbReference>
<evidence type="ECO:0000256" key="1">
    <source>
        <dbReference type="ARBA" id="ARBA00023015"/>
    </source>
</evidence>
<dbReference type="SMART" id="SM00342">
    <property type="entry name" value="HTH_ARAC"/>
    <property type="match status" value="1"/>
</dbReference>
<evidence type="ECO:0000259" key="4">
    <source>
        <dbReference type="PROSITE" id="PS01124"/>
    </source>
</evidence>
<dbReference type="PANTHER" id="PTHR43280">
    <property type="entry name" value="ARAC-FAMILY TRANSCRIPTIONAL REGULATOR"/>
    <property type="match status" value="1"/>
</dbReference>
<proteinExistence type="predicted"/>
<dbReference type="InterPro" id="IPR009057">
    <property type="entry name" value="Homeodomain-like_sf"/>
</dbReference>
<dbReference type="STRING" id="742743.HMPREF9453_02042"/>
<keyword evidence="3" id="KW-0804">Transcription</keyword>
<dbReference type="Pfam" id="PF12833">
    <property type="entry name" value="HTH_18"/>
    <property type="match status" value="1"/>
</dbReference>
<dbReference type="OrthoDB" id="9778008at2"/>
<dbReference type="Gene3D" id="2.60.120.10">
    <property type="entry name" value="Jelly Rolls"/>
    <property type="match status" value="1"/>
</dbReference>
<dbReference type="InterPro" id="IPR020449">
    <property type="entry name" value="Tscrpt_reg_AraC-type_HTH"/>
</dbReference>
<dbReference type="SUPFAM" id="SSF51215">
    <property type="entry name" value="Regulatory protein AraC"/>
    <property type="match status" value="1"/>
</dbReference>
<dbReference type="SUPFAM" id="SSF46689">
    <property type="entry name" value="Homeodomain-like"/>
    <property type="match status" value="2"/>
</dbReference>
<dbReference type="eggNOG" id="COG2207">
    <property type="taxonomic scope" value="Bacteria"/>
</dbReference>
<feature type="domain" description="HTH araC/xylS-type" evidence="4">
    <location>
        <begin position="189"/>
        <end position="287"/>
    </location>
</feature>
<organism evidence="5 6">
    <name type="scientific">Dialister succinatiphilus YIT 11850</name>
    <dbReference type="NCBI Taxonomy" id="742743"/>
    <lineage>
        <taxon>Bacteria</taxon>
        <taxon>Bacillati</taxon>
        <taxon>Bacillota</taxon>
        <taxon>Negativicutes</taxon>
        <taxon>Veillonellales</taxon>
        <taxon>Veillonellaceae</taxon>
        <taxon>Dialister</taxon>
    </lineage>
</organism>
<dbReference type="AlphaFoldDB" id="H1D354"/>
<dbReference type="PATRIC" id="fig|742743.3.peg.2062"/>
<name>H1D354_9FIRM</name>
<dbReference type="InterPro" id="IPR018060">
    <property type="entry name" value="HTH_AraC"/>
</dbReference>
<dbReference type="PROSITE" id="PS01124">
    <property type="entry name" value="HTH_ARAC_FAMILY_2"/>
    <property type="match status" value="1"/>
</dbReference>
<dbReference type="InterPro" id="IPR013096">
    <property type="entry name" value="Cupin_2"/>
</dbReference>
<evidence type="ECO:0000313" key="6">
    <source>
        <dbReference type="Proteomes" id="UP000003277"/>
    </source>
</evidence>